<dbReference type="AlphaFoldDB" id="A0A9N8E0X1"/>
<evidence type="ECO:0000259" key="6">
    <source>
        <dbReference type="PROSITE" id="PS50146"/>
    </source>
</evidence>
<dbReference type="Pfam" id="PF00781">
    <property type="entry name" value="DAGK_cat"/>
    <property type="match status" value="1"/>
</dbReference>
<proteinExistence type="predicted"/>
<evidence type="ECO:0000313" key="7">
    <source>
        <dbReference type="EMBL" id="CAB9512496.1"/>
    </source>
</evidence>
<reference evidence="7" key="1">
    <citation type="submission" date="2020-06" db="EMBL/GenBank/DDBJ databases">
        <authorList>
            <consortium name="Plant Systems Biology data submission"/>
        </authorList>
    </citation>
    <scope>NUCLEOTIDE SEQUENCE</scope>
    <source>
        <strain evidence="7">D6</strain>
    </source>
</reference>
<dbReference type="InterPro" id="IPR045540">
    <property type="entry name" value="YegS/DAGK_C"/>
</dbReference>
<dbReference type="GO" id="GO:0005524">
    <property type="term" value="F:ATP binding"/>
    <property type="evidence" value="ECO:0007669"/>
    <property type="project" value="UniProtKB-KW"/>
</dbReference>
<evidence type="ECO:0000313" key="8">
    <source>
        <dbReference type="Proteomes" id="UP001153069"/>
    </source>
</evidence>
<name>A0A9N8E0X1_9STRA</name>
<dbReference type="InterPro" id="IPR001206">
    <property type="entry name" value="Diacylglycerol_kinase_cat_dom"/>
</dbReference>
<feature type="domain" description="DAGKc" evidence="6">
    <location>
        <begin position="204"/>
        <end position="359"/>
    </location>
</feature>
<dbReference type="InterPro" id="IPR016064">
    <property type="entry name" value="NAD/diacylglycerol_kinase_sf"/>
</dbReference>
<dbReference type="GO" id="GO:0046512">
    <property type="term" value="P:sphingosine biosynthetic process"/>
    <property type="evidence" value="ECO:0007669"/>
    <property type="project" value="TreeGrafter"/>
</dbReference>
<keyword evidence="2" id="KW-0547">Nucleotide-binding</keyword>
<dbReference type="PANTHER" id="PTHR12358">
    <property type="entry name" value="SPHINGOSINE KINASE"/>
    <property type="match status" value="1"/>
</dbReference>
<evidence type="ECO:0000256" key="3">
    <source>
        <dbReference type="ARBA" id="ARBA00022777"/>
    </source>
</evidence>
<evidence type="ECO:0000256" key="4">
    <source>
        <dbReference type="ARBA" id="ARBA00022840"/>
    </source>
</evidence>
<dbReference type="Pfam" id="PF19279">
    <property type="entry name" value="YegS_C"/>
    <property type="match status" value="1"/>
</dbReference>
<feature type="compositionally biased region" description="Polar residues" evidence="5">
    <location>
        <begin position="106"/>
        <end position="115"/>
    </location>
</feature>
<gene>
    <name evidence="7" type="ORF">SEMRO_539_G162770.1</name>
</gene>
<dbReference type="PROSITE" id="PS50146">
    <property type="entry name" value="DAGK"/>
    <property type="match status" value="1"/>
</dbReference>
<keyword evidence="1" id="KW-0808">Transferase</keyword>
<dbReference type="Proteomes" id="UP001153069">
    <property type="component" value="Unassembled WGS sequence"/>
</dbReference>
<dbReference type="SUPFAM" id="SSF111331">
    <property type="entry name" value="NAD kinase/diacylglycerol kinase-like"/>
    <property type="match status" value="1"/>
</dbReference>
<dbReference type="EMBL" id="CAICTM010000538">
    <property type="protein sequence ID" value="CAB9512496.1"/>
    <property type="molecule type" value="Genomic_DNA"/>
</dbReference>
<dbReference type="GO" id="GO:0005737">
    <property type="term" value="C:cytoplasm"/>
    <property type="evidence" value="ECO:0007669"/>
    <property type="project" value="TreeGrafter"/>
</dbReference>
<dbReference type="InterPro" id="IPR017438">
    <property type="entry name" value="ATP-NAD_kinase_N"/>
</dbReference>
<feature type="region of interest" description="Disordered" evidence="5">
    <location>
        <begin position="80"/>
        <end position="116"/>
    </location>
</feature>
<organism evidence="7 8">
    <name type="scientific">Seminavis robusta</name>
    <dbReference type="NCBI Taxonomy" id="568900"/>
    <lineage>
        <taxon>Eukaryota</taxon>
        <taxon>Sar</taxon>
        <taxon>Stramenopiles</taxon>
        <taxon>Ochrophyta</taxon>
        <taxon>Bacillariophyta</taxon>
        <taxon>Bacillariophyceae</taxon>
        <taxon>Bacillariophycidae</taxon>
        <taxon>Naviculales</taxon>
        <taxon>Naviculaceae</taxon>
        <taxon>Seminavis</taxon>
    </lineage>
</organism>
<dbReference type="InterPro" id="IPR050187">
    <property type="entry name" value="Lipid_Phosphate_FormReg"/>
</dbReference>
<dbReference type="Gene3D" id="3.40.50.10330">
    <property type="entry name" value="Probable inorganic polyphosphate/atp-NAD kinase, domain 1"/>
    <property type="match status" value="1"/>
</dbReference>
<keyword evidence="4" id="KW-0067">ATP-binding</keyword>
<dbReference type="OrthoDB" id="3853857at2759"/>
<keyword evidence="8" id="KW-1185">Reference proteome</keyword>
<protein>
    <submittedName>
        <fullName evidence="7">Sphingosine kinase 1</fullName>
    </submittedName>
</protein>
<dbReference type="Gene3D" id="2.60.200.40">
    <property type="match status" value="1"/>
</dbReference>
<evidence type="ECO:0000256" key="2">
    <source>
        <dbReference type="ARBA" id="ARBA00022741"/>
    </source>
</evidence>
<dbReference type="GO" id="GO:0016020">
    <property type="term" value="C:membrane"/>
    <property type="evidence" value="ECO:0007669"/>
    <property type="project" value="TreeGrafter"/>
</dbReference>
<dbReference type="SMART" id="SM00046">
    <property type="entry name" value="DAGKc"/>
    <property type="match status" value="1"/>
</dbReference>
<keyword evidence="3 7" id="KW-0418">Kinase</keyword>
<accession>A0A9N8E0X1</accession>
<evidence type="ECO:0000256" key="1">
    <source>
        <dbReference type="ARBA" id="ARBA00022679"/>
    </source>
</evidence>
<comment type="caution">
    <text evidence="7">The sequence shown here is derived from an EMBL/GenBank/DDBJ whole genome shotgun (WGS) entry which is preliminary data.</text>
</comment>
<dbReference type="GO" id="GO:0001727">
    <property type="term" value="F:lipid kinase activity"/>
    <property type="evidence" value="ECO:0007669"/>
    <property type="project" value="TreeGrafter"/>
</dbReference>
<sequence length="549" mass="61054">MVKVDWPETAVPLFLPQEWQTTKNQLAVPGDPPKCVYKYDDKENLLKLVSLDDPEVVIDILDPEDVINVAVEINMTNDMDPRVTTTGTTFTTDNDKEDTGRPSNAPPTDTLSDTQGHAILTIYSYPREDPNNPPDKGSSILRWCGMGKINPKPRPTYQRPGEQEWEKWGHRYAFHRRFTVVPSEDVGPLNQLVKAIRQAAELLQDRGRALVVVNPFAGGQNKAEGLYHDIVSVVLEQANVEHDLVVTKYALHAKERMMKGGGKDDDDDEGRDLAEYTALIPVGGDGIVFECLQGIKARDDALEILQKLNVGIIGAGTSNGMAKSIAVTSHQQSSVLDASFLIAKGCTRRTDLSEYRTANQSYWSFLTFSWAMMASIDIDSECLRALGTFRFDLWGAWCVVGMKSYKAKFSYLPPDKDDNKADPTLPALTEELPASKWVTEEDDFLLLWTSHVAYGGEKVYHCPPSRLDDEVFHILVIRKKNTSRLAMAQMLIGIEDGSHVKFPQAEFIPCTAFRLEPATSSINDLDGEVVESGPIQAKVMPGAMKVFCK</sequence>
<dbReference type="PANTHER" id="PTHR12358:SF31">
    <property type="entry name" value="ACYLGLYCEROL KINASE, MITOCHONDRIAL"/>
    <property type="match status" value="1"/>
</dbReference>
<evidence type="ECO:0000256" key="5">
    <source>
        <dbReference type="SAM" id="MobiDB-lite"/>
    </source>
</evidence>